<dbReference type="InterPro" id="IPR011335">
    <property type="entry name" value="Restrct_endonuc-II-like"/>
</dbReference>
<keyword evidence="1" id="KW-0378">Hydrolase</keyword>
<evidence type="ECO:0000313" key="2">
    <source>
        <dbReference type="Proteomes" id="UP000372890"/>
    </source>
</evidence>
<evidence type="ECO:0000313" key="1">
    <source>
        <dbReference type="EMBL" id="VFS40015.1"/>
    </source>
</evidence>
<dbReference type="EMBL" id="CAADIS010000005">
    <property type="protein sequence ID" value="VFS40015.1"/>
    <property type="molecule type" value="Genomic_DNA"/>
</dbReference>
<gene>
    <name evidence="1" type="primary">recB_4</name>
    <name evidence="1" type="ORF">NCTC9001_06211</name>
</gene>
<name>A0A484YXB7_ECOLX</name>
<dbReference type="AlphaFoldDB" id="A0A484YXB7"/>
<reference evidence="1 2" key="1">
    <citation type="submission" date="2019-03" db="EMBL/GenBank/DDBJ databases">
        <authorList>
            <consortium name="Pathogen Informatics"/>
        </authorList>
    </citation>
    <scope>NUCLEOTIDE SEQUENCE [LARGE SCALE GENOMIC DNA]</scope>
    <source>
        <strain evidence="1 2">NCTC9001</strain>
    </source>
</reference>
<dbReference type="Proteomes" id="UP000372890">
    <property type="component" value="Unassembled WGS sequence"/>
</dbReference>
<organism evidence="1 2">
    <name type="scientific">Escherichia coli</name>
    <dbReference type="NCBI Taxonomy" id="562"/>
    <lineage>
        <taxon>Bacteria</taxon>
        <taxon>Pseudomonadati</taxon>
        <taxon>Pseudomonadota</taxon>
        <taxon>Gammaproteobacteria</taxon>
        <taxon>Enterobacterales</taxon>
        <taxon>Enterobacteriaceae</taxon>
        <taxon>Escherichia</taxon>
    </lineage>
</organism>
<sequence length="123" mass="13700">MPRLDVDAAGVVSVVEEPTLTPHQFPRGASPGTFLHSLFEDLDFTQPIDPNWVQEKLELGGFEPQWELVLTEWITAVLQAPLNETGVSLNQLSDRDKQVEMEFYLPISEPLIASQLDATNSPV</sequence>
<keyword evidence="1" id="KW-0540">Nuclease</keyword>
<protein>
    <submittedName>
        <fullName evidence="1">Exonuclease V subunit beta</fullName>
        <ecNumber evidence="1">3.1.11.5</ecNumber>
    </submittedName>
</protein>
<dbReference type="InterPro" id="IPR011604">
    <property type="entry name" value="PDDEXK-like_dom_sf"/>
</dbReference>
<dbReference type="GO" id="GO:0008854">
    <property type="term" value="F:exodeoxyribonuclease V activity"/>
    <property type="evidence" value="ECO:0007669"/>
    <property type="project" value="UniProtKB-EC"/>
</dbReference>
<dbReference type="EC" id="3.1.11.5" evidence="1"/>
<dbReference type="SUPFAM" id="SSF52980">
    <property type="entry name" value="Restriction endonuclease-like"/>
    <property type="match status" value="1"/>
</dbReference>
<proteinExistence type="predicted"/>
<accession>A0A484YXB7</accession>
<dbReference type="Gene3D" id="3.90.320.10">
    <property type="match status" value="1"/>
</dbReference>
<keyword evidence="1" id="KW-0269">Exonuclease</keyword>